<organism evidence="2 3">
    <name type="scientific">Chlorella sorokiniana</name>
    <name type="common">Freshwater green alga</name>
    <dbReference type="NCBI Taxonomy" id="3076"/>
    <lineage>
        <taxon>Eukaryota</taxon>
        <taxon>Viridiplantae</taxon>
        <taxon>Chlorophyta</taxon>
        <taxon>core chlorophytes</taxon>
        <taxon>Trebouxiophyceae</taxon>
        <taxon>Chlorellales</taxon>
        <taxon>Chlorellaceae</taxon>
        <taxon>Chlorella clade</taxon>
        <taxon>Chlorella</taxon>
    </lineage>
</organism>
<feature type="compositionally biased region" description="Basic residues" evidence="1">
    <location>
        <begin position="23"/>
        <end position="32"/>
    </location>
</feature>
<proteinExistence type="predicted"/>
<dbReference type="AlphaFoldDB" id="A0A2P6TG79"/>
<sequence>MAQKEPCVPLLFDEEAQKNGVRSPRRPSKVLRRGGSMHELVELLPPGSRATRGH</sequence>
<feature type="region of interest" description="Disordered" evidence="1">
    <location>
        <begin position="17"/>
        <end position="54"/>
    </location>
</feature>
<evidence type="ECO:0000256" key="1">
    <source>
        <dbReference type="SAM" id="MobiDB-lite"/>
    </source>
</evidence>
<evidence type="ECO:0000313" key="3">
    <source>
        <dbReference type="Proteomes" id="UP000239899"/>
    </source>
</evidence>
<protein>
    <submittedName>
        <fullName evidence="2">Uncharacterized protein isoform B</fullName>
    </submittedName>
</protein>
<keyword evidence="3" id="KW-1185">Reference proteome</keyword>
<dbReference type="Proteomes" id="UP000239899">
    <property type="component" value="Unassembled WGS sequence"/>
</dbReference>
<comment type="caution">
    <text evidence="2">The sequence shown here is derived from an EMBL/GenBank/DDBJ whole genome shotgun (WGS) entry which is preliminary data.</text>
</comment>
<dbReference type="EMBL" id="LHPG02000017">
    <property type="protein sequence ID" value="PRW33137.1"/>
    <property type="molecule type" value="Genomic_DNA"/>
</dbReference>
<reference evidence="2 3" key="1">
    <citation type="journal article" date="2018" name="Plant J.">
        <title>Genome sequences of Chlorella sorokiniana UTEX 1602 and Micractinium conductrix SAG 241.80: implications to maltose excretion by a green alga.</title>
        <authorList>
            <person name="Arriola M.B."/>
            <person name="Velmurugan N."/>
            <person name="Zhang Y."/>
            <person name="Plunkett M.H."/>
            <person name="Hondzo H."/>
            <person name="Barney B.M."/>
        </authorList>
    </citation>
    <scope>NUCLEOTIDE SEQUENCE [LARGE SCALE GENOMIC DNA]</scope>
    <source>
        <strain evidence="3">UTEX 1602</strain>
    </source>
</reference>
<accession>A0A2P6TG79</accession>
<evidence type="ECO:0000313" key="2">
    <source>
        <dbReference type="EMBL" id="PRW33137.1"/>
    </source>
</evidence>
<name>A0A2P6TG79_CHLSO</name>
<gene>
    <name evidence="2" type="ORF">C2E21_7831</name>
</gene>